<proteinExistence type="predicted"/>
<reference evidence="1" key="1">
    <citation type="journal article" date="2015" name="Nature">
        <title>Complex archaea that bridge the gap between prokaryotes and eukaryotes.</title>
        <authorList>
            <person name="Spang A."/>
            <person name="Saw J.H."/>
            <person name="Jorgensen S.L."/>
            <person name="Zaremba-Niedzwiedzka K."/>
            <person name="Martijn J."/>
            <person name="Lind A.E."/>
            <person name="van Eijk R."/>
            <person name="Schleper C."/>
            <person name="Guy L."/>
            <person name="Ettema T.J."/>
        </authorList>
    </citation>
    <scope>NUCLEOTIDE SEQUENCE</scope>
</reference>
<dbReference type="AlphaFoldDB" id="A0A0F9NZJ1"/>
<comment type="caution">
    <text evidence="1">The sequence shown here is derived from an EMBL/GenBank/DDBJ whole genome shotgun (WGS) entry which is preliminary data.</text>
</comment>
<accession>A0A0F9NZJ1</accession>
<sequence>GIATSGGFVVTNSISNVSGGSTTFTITSGANSALDGMNAAHINGRPVTQYT</sequence>
<feature type="non-terminal residue" evidence="1">
    <location>
        <position position="1"/>
    </location>
</feature>
<gene>
    <name evidence="1" type="ORF">LCGC14_0890280</name>
</gene>
<evidence type="ECO:0000313" key="1">
    <source>
        <dbReference type="EMBL" id="KKN24910.1"/>
    </source>
</evidence>
<dbReference type="EMBL" id="LAZR01002847">
    <property type="protein sequence ID" value="KKN24910.1"/>
    <property type="molecule type" value="Genomic_DNA"/>
</dbReference>
<organism evidence="1">
    <name type="scientific">marine sediment metagenome</name>
    <dbReference type="NCBI Taxonomy" id="412755"/>
    <lineage>
        <taxon>unclassified sequences</taxon>
        <taxon>metagenomes</taxon>
        <taxon>ecological metagenomes</taxon>
    </lineage>
</organism>
<name>A0A0F9NZJ1_9ZZZZ</name>
<protein>
    <submittedName>
        <fullName evidence="1">Uncharacterized protein</fullName>
    </submittedName>
</protein>